<proteinExistence type="predicted"/>
<sequence>MKAAPDALHILLRSLDPGLVVILDARSDPEDPLAALIPLGRDGLDRLAALDRLLRHLHGYKVPPDRRLTTQQRRRLKAMLRAVDGQQHHARQREIAEAIFGADRIVEEPWQTSPLRDVVRDLLKDGAAMIAGGYRRLLRYRRR</sequence>
<keyword evidence="3" id="KW-1185">Reference proteome</keyword>
<name>A0ABW4S2M7_9RHOB</name>
<comment type="caution">
    <text evidence="2">The sequence shown here is derived from an EMBL/GenBank/DDBJ whole genome shotgun (WGS) entry which is preliminary data.</text>
</comment>
<accession>A0ABW4S2M7</accession>
<dbReference type="RefSeq" id="WP_390260154.1">
    <property type="nucleotide sequence ID" value="NZ_JBHUGH010000004.1"/>
</dbReference>
<gene>
    <name evidence="2" type="ORF">ACFSGJ_06350</name>
</gene>
<protein>
    <submittedName>
        <fullName evidence="2">DUF2285 domain-containing protein</fullName>
    </submittedName>
</protein>
<feature type="domain" description="T6SS Transcription factor RovC-like DNA binding" evidence="1">
    <location>
        <begin position="36"/>
        <end position="139"/>
    </location>
</feature>
<dbReference type="EMBL" id="JBHUGH010000004">
    <property type="protein sequence ID" value="MFD1911835.1"/>
    <property type="molecule type" value="Genomic_DNA"/>
</dbReference>
<dbReference type="Proteomes" id="UP001597353">
    <property type="component" value="Unassembled WGS sequence"/>
</dbReference>
<reference evidence="3" key="1">
    <citation type="journal article" date="2019" name="Int. J. Syst. Evol. Microbiol.">
        <title>The Global Catalogue of Microorganisms (GCM) 10K type strain sequencing project: providing services to taxonomists for standard genome sequencing and annotation.</title>
        <authorList>
            <consortium name="The Broad Institute Genomics Platform"/>
            <consortium name="The Broad Institute Genome Sequencing Center for Infectious Disease"/>
            <person name="Wu L."/>
            <person name="Ma J."/>
        </authorList>
    </citation>
    <scope>NUCLEOTIDE SEQUENCE [LARGE SCALE GENOMIC DNA]</scope>
    <source>
        <strain evidence="3">CGMCC 4.7242</strain>
    </source>
</reference>
<organism evidence="2 3">
    <name type="scientific">Halodurantibacterium flavum</name>
    <dbReference type="NCBI Taxonomy" id="1382802"/>
    <lineage>
        <taxon>Bacteria</taxon>
        <taxon>Pseudomonadati</taxon>
        <taxon>Pseudomonadota</taxon>
        <taxon>Alphaproteobacteria</taxon>
        <taxon>Rhodobacterales</taxon>
        <taxon>Paracoccaceae</taxon>
        <taxon>Halodurantibacterium</taxon>
    </lineage>
</organism>
<dbReference type="InterPro" id="IPR018754">
    <property type="entry name" value="RovC-like_DNA-bd"/>
</dbReference>
<evidence type="ECO:0000313" key="3">
    <source>
        <dbReference type="Proteomes" id="UP001597353"/>
    </source>
</evidence>
<evidence type="ECO:0000259" key="1">
    <source>
        <dbReference type="Pfam" id="PF10074"/>
    </source>
</evidence>
<dbReference type="Pfam" id="PF10074">
    <property type="entry name" value="RovC_DNA-bd"/>
    <property type="match status" value="1"/>
</dbReference>
<evidence type="ECO:0000313" key="2">
    <source>
        <dbReference type="EMBL" id="MFD1911835.1"/>
    </source>
</evidence>